<evidence type="ECO:0000259" key="3">
    <source>
        <dbReference type="Pfam" id="PF05270"/>
    </source>
</evidence>
<organism evidence="4 5">
    <name type="scientific">Catellatospora coxensis</name>
    <dbReference type="NCBI Taxonomy" id="310354"/>
    <lineage>
        <taxon>Bacteria</taxon>
        <taxon>Bacillati</taxon>
        <taxon>Actinomycetota</taxon>
        <taxon>Actinomycetes</taxon>
        <taxon>Micromonosporales</taxon>
        <taxon>Micromonosporaceae</taxon>
        <taxon>Catellatospora</taxon>
    </lineage>
</organism>
<evidence type="ECO:0000256" key="1">
    <source>
        <dbReference type="SAM" id="MobiDB-lite"/>
    </source>
</evidence>
<keyword evidence="5" id="KW-1185">Reference proteome</keyword>
<keyword evidence="2" id="KW-0812">Transmembrane</keyword>
<evidence type="ECO:0000313" key="5">
    <source>
        <dbReference type="Proteomes" id="UP000630887"/>
    </source>
</evidence>
<keyword evidence="2" id="KW-1133">Transmembrane helix</keyword>
<dbReference type="CDD" id="cd23399">
    <property type="entry name" value="beta-trefoil_ABD_ABFB"/>
    <property type="match status" value="1"/>
</dbReference>
<accession>A0A8J3P5E1</accession>
<dbReference type="Pfam" id="PF05270">
    <property type="entry name" value="AbfB"/>
    <property type="match status" value="1"/>
</dbReference>
<dbReference type="Proteomes" id="UP000630887">
    <property type="component" value="Unassembled WGS sequence"/>
</dbReference>
<feature type="transmembrane region" description="Helical" evidence="2">
    <location>
        <begin position="42"/>
        <end position="62"/>
    </location>
</feature>
<dbReference type="EMBL" id="BONI01000006">
    <property type="protein sequence ID" value="GIG04292.1"/>
    <property type="molecule type" value="Genomic_DNA"/>
</dbReference>
<feature type="domain" description="Alpha-L-arabinofuranosidase B arabinose-binding" evidence="3">
    <location>
        <begin position="138"/>
        <end position="271"/>
    </location>
</feature>
<gene>
    <name evidence="4" type="ORF">Cco03nite_09920</name>
</gene>
<dbReference type="AlphaFoldDB" id="A0A8J3P5E1"/>
<name>A0A8J3P5E1_9ACTN</name>
<dbReference type="Gene3D" id="2.80.10.50">
    <property type="match status" value="1"/>
</dbReference>
<keyword evidence="2" id="KW-0472">Membrane</keyword>
<reference evidence="4 5" key="1">
    <citation type="submission" date="2021-01" db="EMBL/GenBank/DDBJ databases">
        <title>Whole genome shotgun sequence of Catellatospora coxensis NBRC 107359.</title>
        <authorList>
            <person name="Komaki H."/>
            <person name="Tamura T."/>
        </authorList>
    </citation>
    <scope>NUCLEOTIDE SEQUENCE [LARGE SCALE GENOMIC DNA]</scope>
    <source>
        <strain evidence="4 5">NBRC 107359</strain>
    </source>
</reference>
<dbReference type="RefSeq" id="WP_203688871.1">
    <property type="nucleotide sequence ID" value="NZ_BAAALC010000008.1"/>
</dbReference>
<comment type="caution">
    <text evidence="4">The sequence shown here is derived from an EMBL/GenBank/DDBJ whole genome shotgun (WGS) entry which is preliminary data.</text>
</comment>
<dbReference type="InterPro" id="IPR007934">
    <property type="entry name" value="AbfB_ABD"/>
</dbReference>
<evidence type="ECO:0000313" key="4">
    <source>
        <dbReference type="EMBL" id="GIG04292.1"/>
    </source>
</evidence>
<dbReference type="GO" id="GO:0046556">
    <property type="term" value="F:alpha-L-arabinofuranosidase activity"/>
    <property type="evidence" value="ECO:0007669"/>
    <property type="project" value="InterPro"/>
</dbReference>
<protein>
    <recommendedName>
        <fullName evidence="3">Alpha-L-arabinofuranosidase B arabinose-binding domain-containing protein</fullName>
    </recommendedName>
</protein>
<feature type="region of interest" description="Disordered" evidence="1">
    <location>
        <begin position="96"/>
        <end position="126"/>
    </location>
</feature>
<evidence type="ECO:0000256" key="2">
    <source>
        <dbReference type="SAM" id="Phobius"/>
    </source>
</evidence>
<feature type="compositionally biased region" description="Low complexity" evidence="1">
    <location>
        <begin position="105"/>
        <end position="126"/>
    </location>
</feature>
<dbReference type="SUPFAM" id="SSF110221">
    <property type="entry name" value="AbfB domain"/>
    <property type="match status" value="1"/>
</dbReference>
<dbReference type="GO" id="GO:0046373">
    <property type="term" value="P:L-arabinose metabolic process"/>
    <property type="evidence" value="ECO:0007669"/>
    <property type="project" value="InterPro"/>
</dbReference>
<proteinExistence type="predicted"/>
<dbReference type="InterPro" id="IPR036195">
    <property type="entry name" value="AbfB_ABD_sf"/>
</dbReference>
<sequence length="276" mass="29543">MTKHRANEDDATTILPRLSLPATVEELAAQERASAPKRSRRPVVIVAAVTTVLATATAGWALTRPADQVIPQPAALPTAGSRGYVDGFGAVGESVAPPVRELPRSPAAHPSAAGPSSAAPAPGQSLAPSALVAGTQRSLRAADRPDRFVRQSGGLASLVSVTLASPGGVRQAATFTVAAGLADRNCFSFVGVDGGYLRHRDWRIRHEQSDGSQLFRADATFCVRPGKVPGAVYLESYNYRGYYIHLRGEELWIDRWRDRDDRFDRECAFAVSTPWG</sequence>